<protein>
    <submittedName>
        <fullName evidence="2">Uncharacterized protein</fullName>
    </submittedName>
</protein>
<feature type="compositionally biased region" description="Polar residues" evidence="1">
    <location>
        <begin position="155"/>
        <end position="170"/>
    </location>
</feature>
<name>A0ABY1TV56_XANCH</name>
<reference evidence="2 3" key="1">
    <citation type="submission" date="2017-10" db="EMBL/GenBank/DDBJ databases">
        <authorList>
            <person name="Regsiter A."/>
            <person name="William W."/>
        </authorList>
    </citation>
    <scope>NUCLEOTIDE SEQUENCE [LARGE SCALE GENOMIC DNA]</scope>
    <source>
        <strain evidence="2 3">CFBP6984</strain>
    </source>
</reference>
<gene>
    <name evidence="2" type="ORF">XAP6984_590029</name>
</gene>
<evidence type="ECO:0000313" key="3">
    <source>
        <dbReference type="Proteomes" id="UP000234181"/>
    </source>
</evidence>
<evidence type="ECO:0000256" key="1">
    <source>
        <dbReference type="SAM" id="MobiDB-lite"/>
    </source>
</evidence>
<evidence type="ECO:0000313" key="2">
    <source>
        <dbReference type="EMBL" id="SON84812.1"/>
    </source>
</evidence>
<sequence>MALCTSTSNGGVGPLEFDMTQAQVAEVEAVMGPIEEIAADSLPAGSLAINQLRHRGAPLCAFHRGRLRYLDRAVRHHRGQVPGHIAIQRRSQTRVLDTWTGSPCRLLASQQRCPAVVGVGIGRFRDRIRPERQTTRVRQHDSGIYLATPGALSSRPGTFQQRGSDRNFQPGSVRPRQAIRLGGSNRLLSGALTLIPSMALIAMRQA</sequence>
<comment type="caution">
    <text evidence="2">The sequence shown here is derived from an EMBL/GenBank/DDBJ whole genome shotgun (WGS) entry which is preliminary data.</text>
</comment>
<keyword evidence="3" id="KW-1185">Reference proteome</keyword>
<feature type="region of interest" description="Disordered" evidence="1">
    <location>
        <begin position="153"/>
        <end position="172"/>
    </location>
</feature>
<proteinExistence type="predicted"/>
<accession>A0ABY1TV56</accession>
<dbReference type="EMBL" id="OCYT01000116">
    <property type="protein sequence ID" value="SON84812.1"/>
    <property type="molecule type" value="Genomic_DNA"/>
</dbReference>
<organism evidence="2 3">
    <name type="scientific">Xanthomonas campestris pv. phaseoli</name>
    <dbReference type="NCBI Taxonomy" id="317013"/>
    <lineage>
        <taxon>Bacteria</taxon>
        <taxon>Pseudomonadati</taxon>
        <taxon>Pseudomonadota</taxon>
        <taxon>Gammaproteobacteria</taxon>
        <taxon>Lysobacterales</taxon>
        <taxon>Lysobacteraceae</taxon>
        <taxon>Xanthomonas</taxon>
    </lineage>
</organism>
<dbReference type="Proteomes" id="UP000234181">
    <property type="component" value="Unassembled WGS sequence"/>
</dbReference>